<reference evidence="4 5" key="1">
    <citation type="submission" date="2023-07" db="EMBL/GenBank/DDBJ databases">
        <title>Sorghum-associated microbial communities from plants grown in Nebraska, USA.</title>
        <authorList>
            <person name="Schachtman D."/>
        </authorList>
    </citation>
    <scope>NUCLEOTIDE SEQUENCE [LARGE SCALE GENOMIC DNA]</scope>
    <source>
        <strain evidence="4 5">DS2154</strain>
    </source>
</reference>
<sequence>MSGQAGRCLGPAAARPRRYTPTGAPPDTVFGRGTAMSDYASEFSIRRLWIIFGASMAIMFGALLWFGGEIYHTKPPMPSVVRSASGQVVYTGAEVRRGQAVWQSTGGMQQGSIWGHGGYVAPDWSADWLHREALALRDRLTNSSYMALTEPDQARIGALLKREMRTGGYDPRTAAITVSDQRASAIAATAVHFEGLFTNRTPADQHLRELYAMPQNATLTGTEAHELGAFFFWTAWAAAAERPGKTITYTSNWPHEPLVGNTPTGAIFLWTFISIFVLLAGIGALVWYYAREFDVWRRDTEPVEGFATSDLFGSATITPSMRATAKYFVVVAAMFFAQVLLGIVTAHYAVEGQGLYGLPMAEYFPYAVTRTWHTQLSVLWIATAWLATGLYVAPLLGGREPKFQRLGVNFLFVSLLVIVVGSFAGEWAAINRHLGAGTANFWFGHQGYEYLDLGRFWQIYLFVGLLLWVVLVLRGIWPALREKAGRSLVFLVAIATVSIGLLFGTGLFYGQHTHISVMEYWRWWVVHLWVEGIFEVFATAIVSALFVKMGLVRMSVAATSVLLATIIFLGGGVLGMFHHIYFSGTPTAVIALGSVFSALEVVPLMVVGFEAYNRLKFEHRHGWQEAYRWPFAFFTSVLVWNLVGAGLFGFFINPPLALYYMQGLNTTATHAHAALFGVYGMLGIGLTLFCMRGLSDPARWNNGLLATSFWCLNIGLAMMVLLSLFPQGLLQAYQSFTRDYAYARSAEVIHSPLMHALVWMRVPGDLVFTVGVAAFIIFMVGALFGRHRQDDTADTPLPDLEPVVVRGG</sequence>
<evidence type="ECO:0000313" key="5">
    <source>
        <dbReference type="Proteomes" id="UP001262754"/>
    </source>
</evidence>
<feature type="transmembrane region" description="Helical" evidence="2">
    <location>
        <begin position="559"/>
        <end position="582"/>
    </location>
</feature>
<feature type="transmembrane region" description="Helical" evidence="2">
    <location>
        <begin position="408"/>
        <end position="430"/>
    </location>
</feature>
<feature type="transmembrane region" description="Helical" evidence="2">
    <location>
        <begin position="703"/>
        <end position="725"/>
    </location>
</feature>
<proteinExistence type="predicted"/>
<feature type="transmembrane region" description="Helical" evidence="2">
    <location>
        <begin position="327"/>
        <end position="350"/>
    </location>
</feature>
<name>A0ABU1N7D1_9CAUL</name>
<feature type="transmembrane region" description="Helical" evidence="2">
    <location>
        <begin position="588"/>
        <end position="609"/>
    </location>
</feature>
<dbReference type="Pfam" id="PF00115">
    <property type="entry name" value="COX1"/>
    <property type="match status" value="1"/>
</dbReference>
<protein>
    <submittedName>
        <fullName evidence="4">Nitric oxide reductase subunit B</fullName>
        <ecNumber evidence="4">1.7.2.5</ecNumber>
    </submittedName>
</protein>
<keyword evidence="2" id="KW-1133">Transmembrane helix</keyword>
<feature type="transmembrane region" description="Helical" evidence="2">
    <location>
        <begin position="766"/>
        <end position="784"/>
    </location>
</feature>
<dbReference type="PANTHER" id="PTHR10422">
    <property type="entry name" value="CYTOCHROME C OXIDASE SUBUNIT 1"/>
    <property type="match status" value="1"/>
</dbReference>
<dbReference type="InterPro" id="IPR054309">
    <property type="entry name" value="NorB_cytochrome_c-like"/>
</dbReference>
<feature type="transmembrane region" description="Helical" evidence="2">
    <location>
        <begin position="488"/>
        <end position="509"/>
    </location>
</feature>
<dbReference type="GO" id="GO:0016966">
    <property type="term" value="F:nitric oxide reductase activity"/>
    <property type="evidence" value="ECO:0007669"/>
    <property type="project" value="UniProtKB-EC"/>
</dbReference>
<keyword evidence="4" id="KW-0560">Oxidoreductase</keyword>
<feature type="transmembrane region" description="Helical" evidence="2">
    <location>
        <begin position="378"/>
        <end position="396"/>
    </location>
</feature>
<evidence type="ECO:0000256" key="1">
    <source>
        <dbReference type="SAM" id="MobiDB-lite"/>
    </source>
</evidence>
<keyword evidence="5" id="KW-1185">Reference proteome</keyword>
<evidence type="ECO:0000313" key="4">
    <source>
        <dbReference type="EMBL" id="MDR6533791.1"/>
    </source>
</evidence>
<dbReference type="PANTHER" id="PTHR10422:SF38">
    <property type="entry name" value="CYTOCHROME B SUBUNIT OF NITRIC OXIDE REDUCTASE"/>
    <property type="match status" value="1"/>
</dbReference>
<dbReference type="EC" id="1.7.2.5" evidence="4"/>
<feature type="transmembrane region" description="Helical" evidence="2">
    <location>
        <begin position="521"/>
        <end position="547"/>
    </location>
</feature>
<dbReference type="InterPro" id="IPR000883">
    <property type="entry name" value="Cyt_C_Oxase_1"/>
</dbReference>
<dbReference type="Proteomes" id="UP001262754">
    <property type="component" value="Unassembled WGS sequence"/>
</dbReference>
<feature type="transmembrane region" description="Helical" evidence="2">
    <location>
        <begin position="457"/>
        <end position="476"/>
    </location>
</feature>
<keyword evidence="2" id="KW-0472">Membrane</keyword>
<feature type="transmembrane region" description="Helical" evidence="2">
    <location>
        <begin position="672"/>
        <end position="691"/>
    </location>
</feature>
<evidence type="ECO:0000256" key="2">
    <source>
        <dbReference type="SAM" id="Phobius"/>
    </source>
</evidence>
<accession>A0ABU1N7D1</accession>
<dbReference type="EMBL" id="JAVDRL010000014">
    <property type="protein sequence ID" value="MDR6533791.1"/>
    <property type="molecule type" value="Genomic_DNA"/>
</dbReference>
<dbReference type="Gene3D" id="1.20.210.10">
    <property type="entry name" value="Cytochrome c oxidase-like, subunit I domain"/>
    <property type="match status" value="1"/>
</dbReference>
<feature type="transmembrane region" description="Helical" evidence="2">
    <location>
        <begin position="629"/>
        <end position="652"/>
    </location>
</feature>
<comment type="caution">
    <text evidence="4">The sequence shown here is derived from an EMBL/GenBank/DDBJ whole genome shotgun (WGS) entry which is preliminary data.</text>
</comment>
<feature type="transmembrane region" description="Helical" evidence="2">
    <location>
        <begin position="48"/>
        <end position="68"/>
    </location>
</feature>
<organism evidence="4 5">
    <name type="scientific">Caulobacter rhizosphaerae</name>
    <dbReference type="NCBI Taxonomy" id="2010972"/>
    <lineage>
        <taxon>Bacteria</taxon>
        <taxon>Pseudomonadati</taxon>
        <taxon>Pseudomonadota</taxon>
        <taxon>Alphaproteobacteria</taxon>
        <taxon>Caulobacterales</taxon>
        <taxon>Caulobacteraceae</taxon>
        <taxon>Caulobacter</taxon>
    </lineage>
</organism>
<dbReference type="SUPFAM" id="SSF81442">
    <property type="entry name" value="Cytochrome c oxidase subunit I-like"/>
    <property type="match status" value="1"/>
</dbReference>
<keyword evidence="2" id="KW-0812">Transmembrane</keyword>
<feature type="transmembrane region" description="Helical" evidence="2">
    <location>
        <begin position="267"/>
        <end position="290"/>
    </location>
</feature>
<feature type="region of interest" description="Disordered" evidence="1">
    <location>
        <begin position="1"/>
        <end position="31"/>
    </location>
</feature>
<dbReference type="Pfam" id="PF22085">
    <property type="entry name" value="NorB_cytochrome_c-like"/>
    <property type="match status" value="1"/>
</dbReference>
<evidence type="ECO:0000259" key="3">
    <source>
        <dbReference type="Pfam" id="PF22085"/>
    </source>
</evidence>
<dbReference type="InterPro" id="IPR036927">
    <property type="entry name" value="Cyt_c_oxase-like_su1_sf"/>
</dbReference>
<gene>
    <name evidence="4" type="ORF">J2800_004561</name>
</gene>
<feature type="domain" description="Nitric oxide reductase subunit B cytochrome c-like" evidence="3">
    <location>
        <begin position="78"/>
        <end position="255"/>
    </location>
</feature>